<dbReference type="EMBL" id="HACG01052810">
    <property type="protein sequence ID" value="CEK99681.1"/>
    <property type="molecule type" value="Transcribed_RNA"/>
</dbReference>
<dbReference type="AlphaFoldDB" id="A0A0B7C4W2"/>
<feature type="region of interest" description="Disordered" evidence="1">
    <location>
        <begin position="90"/>
        <end position="127"/>
    </location>
</feature>
<dbReference type="PANTHER" id="PTHR21178">
    <property type="entry name" value="CILIA- AND FLAGELLA-ASSOCIATED PROTEIN 61"/>
    <property type="match status" value="1"/>
</dbReference>
<proteinExistence type="predicted"/>
<dbReference type="Pfam" id="PF16092">
    <property type="entry name" value="CFAP61_N"/>
    <property type="match status" value="1"/>
</dbReference>
<feature type="compositionally biased region" description="Basic and acidic residues" evidence="1">
    <location>
        <begin position="95"/>
        <end position="113"/>
    </location>
</feature>
<reference evidence="3" key="1">
    <citation type="submission" date="2014-12" db="EMBL/GenBank/DDBJ databases">
        <title>Insight into the proteome of Arion vulgaris.</title>
        <authorList>
            <person name="Aradska J."/>
            <person name="Bulat T."/>
            <person name="Smidak R."/>
            <person name="Sarate P."/>
            <person name="Gangsoo J."/>
            <person name="Sialana F."/>
            <person name="Bilban M."/>
            <person name="Lubec G."/>
        </authorList>
    </citation>
    <scope>NUCLEOTIDE SEQUENCE</scope>
    <source>
        <tissue evidence="3">Skin</tissue>
    </source>
</reference>
<organism evidence="3">
    <name type="scientific">Arion vulgaris</name>
    <dbReference type="NCBI Taxonomy" id="1028688"/>
    <lineage>
        <taxon>Eukaryota</taxon>
        <taxon>Metazoa</taxon>
        <taxon>Spiralia</taxon>
        <taxon>Lophotrochozoa</taxon>
        <taxon>Mollusca</taxon>
        <taxon>Gastropoda</taxon>
        <taxon>Heterobranchia</taxon>
        <taxon>Euthyneura</taxon>
        <taxon>Panpulmonata</taxon>
        <taxon>Eupulmonata</taxon>
        <taxon>Stylommatophora</taxon>
        <taxon>Helicina</taxon>
        <taxon>Arionoidea</taxon>
        <taxon>Arionidae</taxon>
        <taxon>Arion</taxon>
    </lineage>
</organism>
<evidence type="ECO:0000313" key="3">
    <source>
        <dbReference type="EMBL" id="CEK99681.1"/>
    </source>
</evidence>
<feature type="non-terminal residue" evidence="3">
    <location>
        <position position="191"/>
    </location>
</feature>
<evidence type="ECO:0000259" key="2">
    <source>
        <dbReference type="Pfam" id="PF16092"/>
    </source>
</evidence>
<feature type="compositionally biased region" description="Polar residues" evidence="1">
    <location>
        <begin position="117"/>
        <end position="127"/>
    </location>
</feature>
<gene>
    <name evidence="3" type="primary">ORF221879</name>
</gene>
<sequence>KTSFGFMSISTDVNLDLLNECFELIPFNGLKKAHSEDDFIPPSTTPPASISNASFLDQSEQEGNVSGTKMTTDSGETGKVSLHMESIVHESSAIDGKDPSRDSPSMTKKDQRLADNNGKSHYLSNEGSEYAHAIKESPESSEREIFQPQTNVPKYLAVQSQTRFVPTYYGAPNAFCIQLFCIAEQYEMRSC</sequence>
<feature type="domain" description="Cilia- and flagella-associated protein 61 N-terminal" evidence="2">
    <location>
        <begin position="3"/>
        <end position="32"/>
    </location>
</feature>
<evidence type="ECO:0000256" key="1">
    <source>
        <dbReference type="SAM" id="MobiDB-lite"/>
    </source>
</evidence>
<feature type="non-terminal residue" evidence="3">
    <location>
        <position position="1"/>
    </location>
</feature>
<name>A0A0B7C4W2_9EUPU</name>
<dbReference type="InterPro" id="IPR032151">
    <property type="entry name" value="CFAP61_N"/>
</dbReference>
<accession>A0A0B7C4W2</accession>
<protein>
    <recommendedName>
        <fullName evidence="2">Cilia- and flagella-associated protein 61 N-terminal domain-containing protein</fullName>
    </recommendedName>
</protein>
<dbReference type="PANTHER" id="PTHR21178:SF8">
    <property type="entry name" value="CILIA- AND FLAGELLA-ASSOCIATED PROTEIN 61"/>
    <property type="match status" value="1"/>
</dbReference>
<dbReference type="InterPro" id="IPR038884">
    <property type="entry name" value="CFAP61"/>
</dbReference>